<dbReference type="InterPro" id="IPR023576">
    <property type="entry name" value="UbiE/COQ5_MeTrFase_CS"/>
</dbReference>
<feature type="domain" description="Methyltransferase type 11" evidence="4">
    <location>
        <begin position="41"/>
        <end position="135"/>
    </location>
</feature>
<evidence type="ECO:0000313" key="5">
    <source>
        <dbReference type="EMBL" id="AXN41456.1"/>
    </source>
</evidence>
<dbReference type="RefSeq" id="WP_053346141.1">
    <property type="nucleotide sequence ID" value="NZ_CP030926.1"/>
</dbReference>
<gene>
    <name evidence="5" type="ORF">DTO10_25860</name>
</gene>
<keyword evidence="3" id="KW-0949">S-adenosyl-L-methionine</keyword>
<dbReference type="Proteomes" id="UP000260457">
    <property type="component" value="Chromosome"/>
</dbReference>
<dbReference type="PROSITE" id="PS01184">
    <property type="entry name" value="UBIE_2"/>
    <property type="match status" value="1"/>
</dbReference>
<dbReference type="Gene3D" id="3.40.50.150">
    <property type="entry name" value="Vaccinia Virus protein VP39"/>
    <property type="match status" value="1"/>
</dbReference>
<accession>A0ABN5N7Q4</accession>
<reference evidence="5 6" key="1">
    <citation type="submission" date="2018-07" db="EMBL/GenBank/DDBJ databases">
        <title>The molecular basis for the intramolecular migration of carboxyl group in the catabolism of para-hydroxybenzoate via gentisate.</title>
        <authorList>
            <person name="Zhao H."/>
            <person name="Xu Y."/>
            <person name="Lin S."/>
            <person name="Spain J.C."/>
            <person name="Zhou N.-Y."/>
        </authorList>
    </citation>
    <scope>NUCLEOTIDE SEQUENCE [LARGE SCALE GENOMIC DNA]</scope>
    <source>
        <strain evidence="5 6">PHB-7a</strain>
    </source>
</reference>
<dbReference type="GO" id="GO:0032259">
    <property type="term" value="P:methylation"/>
    <property type="evidence" value="ECO:0007669"/>
    <property type="project" value="UniProtKB-KW"/>
</dbReference>
<dbReference type="InterPro" id="IPR050447">
    <property type="entry name" value="Erg6_SMT_methyltransf"/>
</dbReference>
<sequence length="237" mass="27001">MNHSYQDALAFLGIEGAHPGGFELTKQLLKNEKIDQSTKILDAGCGTGQTSQFLAQHFLCQVFALDNHPEMVKHANQRFQQANIPSNVYMNSIEDLPFTNNYFDFIMAESTTAFTNIQQSLCEYYRVLKPGGTLLSIDMTAETELNLNQKKEIMKFYNLTNVLTQSEWLKAFKKEGFKNLKILKSNTVLEELKNSSAVDNLILPLNESLEQIIEEHYRLVLTCGNSLGYRVFRANKE</sequence>
<name>A0ABN5N7Q4_9BACI</name>
<dbReference type="InterPro" id="IPR013216">
    <property type="entry name" value="Methyltransf_11"/>
</dbReference>
<dbReference type="GO" id="GO:0008168">
    <property type="term" value="F:methyltransferase activity"/>
    <property type="evidence" value="ECO:0007669"/>
    <property type="project" value="UniProtKB-KW"/>
</dbReference>
<dbReference type="PANTHER" id="PTHR44068">
    <property type="entry name" value="ZGC:194242"/>
    <property type="match status" value="1"/>
</dbReference>
<keyword evidence="1 5" id="KW-0489">Methyltransferase</keyword>
<dbReference type="CDD" id="cd02440">
    <property type="entry name" value="AdoMet_MTases"/>
    <property type="match status" value="1"/>
</dbReference>
<protein>
    <submittedName>
        <fullName evidence="5">Class I SAM-dependent methyltransferase</fullName>
    </submittedName>
</protein>
<keyword evidence="2" id="KW-0808">Transferase</keyword>
<dbReference type="EMBL" id="CP030926">
    <property type="protein sequence ID" value="AXN41456.1"/>
    <property type="molecule type" value="Genomic_DNA"/>
</dbReference>
<organism evidence="5 6">
    <name type="scientific">Peribacillus butanolivorans</name>
    <dbReference type="NCBI Taxonomy" id="421767"/>
    <lineage>
        <taxon>Bacteria</taxon>
        <taxon>Bacillati</taxon>
        <taxon>Bacillota</taxon>
        <taxon>Bacilli</taxon>
        <taxon>Bacillales</taxon>
        <taxon>Bacillaceae</taxon>
        <taxon>Peribacillus</taxon>
    </lineage>
</organism>
<evidence type="ECO:0000256" key="3">
    <source>
        <dbReference type="ARBA" id="ARBA00022691"/>
    </source>
</evidence>
<proteinExistence type="predicted"/>
<evidence type="ECO:0000256" key="2">
    <source>
        <dbReference type="ARBA" id="ARBA00022679"/>
    </source>
</evidence>
<evidence type="ECO:0000313" key="6">
    <source>
        <dbReference type="Proteomes" id="UP000260457"/>
    </source>
</evidence>
<evidence type="ECO:0000259" key="4">
    <source>
        <dbReference type="Pfam" id="PF08241"/>
    </source>
</evidence>
<dbReference type="InterPro" id="IPR029063">
    <property type="entry name" value="SAM-dependent_MTases_sf"/>
</dbReference>
<keyword evidence="6" id="KW-1185">Reference proteome</keyword>
<dbReference type="GeneID" id="97409987"/>
<dbReference type="Pfam" id="PF08241">
    <property type="entry name" value="Methyltransf_11"/>
    <property type="match status" value="1"/>
</dbReference>
<dbReference type="SUPFAM" id="SSF53335">
    <property type="entry name" value="S-adenosyl-L-methionine-dependent methyltransferases"/>
    <property type="match status" value="1"/>
</dbReference>
<evidence type="ECO:0000256" key="1">
    <source>
        <dbReference type="ARBA" id="ARBA00022603"/>
    </source>
</evidence>
<dbReference type="PANTHER" id="PTHR44068:SF11">
    <property type="entry name" value="GERANYL DIPHOSPHATE 2-C-METHYLTRANSFERASE"/>
    <property type="match status" value="1"/>
</dbReference>